<feature type="domain" description="ABC transmembrane type-1" evidence="11">
    <location>
        <begin position="65"/>
        <end position="272"/>
    </location>
</feature>
<dbReference type="InterPro" id="IPR035906">
    <property type="entry name" value="MetI-like_sf"/>
</dbReference>
<feature type="transmembrane region" description="Helical" evidence="9">
    <location>
        <begin position="7"/>
        <end position="31"/>
    </location>
</feature>
<protein>
    <recommendedName>
        <fullName evidence="10">Phosphate transport system permease protein</fullName>
    </recommendedName>
</protein>
<evidence type="ECO:0000256" key="1">
    <source>
        <dbReference type="ARBA" id="ARBA00004651"/>
    </source>
</evidence>
<dbReference type="GO" id="GO:0006817">
    <property type="term" value="P:phosphate ion transport"/>
    <property type="evidence" value="ECO:0007669"/>
    <property type="project" value="UniProtKB-KW"/>
</dbReference>
<evidence type="ECO:0000256" key="2">
    <source>
        <dbReference type="ARBA" id="ARBA00007069"/>
    </source>
</evidence>
<evidence type="ECO:0000256" key="6">
    <source>
        <dbReference type="ARBA" id="ARBA00022692"/>
    </source>
</evidence>
<dbReference type="PROSITE" id="PS50928">
    <property type="entry name" value="ABC_TM1"/>
    <property type="match status" value="1"/>
</dbReference>
<dbReference type="Proteomes" id="UP000249354">
    <property type="component" value="Unassembled WGS sequence"/>
</dbReference>
<dbReference type="SUPFAM" id="SSF161098">
    <property type="entry name" value="MetI-like"/>
    <property type="match status" value="1"/>
</dbReference>
<evidence type="ECO:0000256" key="9">
    <source>
        <dbReference type="RuleBase" id="RU363032"/>
    </source>
</evidence>
<keyword evidence="4 10" id="KW-1003">Cell membrane</keyword>
<evidence type="ECO:0000256" key="8">
    <source>
        <dbReference type="ARBA" id="ARBA00023136"/>
    </source>
</evidence>
<comment type="caution">
    <text evidence="10">Lacks conserved residue(s) required for the propagation of feature annotation.</text>
</comment>
<sequence>MNRRDRWLIVCSQGFTAIAGLLTLLIVGFLLRETWPILSSIGLRPFFTDPRWNPTSGEFNLLPIVCGTLLTSAGAIALAAPLGILSALFCQVYAPSPLAKTYRRIIELLAGIPSVVYGFWGLVVLVPIINRWQPPGQGLFTGIIILTLMILPTVALITQASLSEVPFAYQQGAIALGLSRWTQLRHILLPAARSGVLTGLVLAGGRALGETMALLMVCGNVVQVPESLFSPVRTLTANIALEMAYATGDHRAALFVSGLILLLTIAMLVGIADWLSRAAQPDGVRRGGGQ</sequence>
<keyword evidence="7 9" id="KW-1133">Transmembrane helix</keyword>
<dbReference type="InterPro" id="IPR051124">
    <property type="entry name" value="Phosphate_Transport_Permease"/>
</dbReference>
<dbReference type="AlphaFoldDB" id="A0A2W4TWR9"/>
<comment type="subcellular location">
    <subcellularLocation>
        <location evidence="1 9">Cell membrane</location>
        <topology evidence="1 9">Multi-pass membrane protein</topology>
    </subcellularLocation>
</comment>
<evidence type="ECO:0000313" key="13">
    <source>
        <dbReference type="Proteomes" id="UP000249354"/>
    </source>
</evidence>
<dbReference type="EMBL" id="QBMC01000159">
    <property type="protein sequence ID" value="PZO12104.1"/>
    <property type="molecule type" value="Genomic_DNA"/>
</dbReference>
<feature type="transmembrane region" description="Helical" evidence="9">
    <location>
        <begin position="106"/>
        <end position="129"/>
    </location>
</feature>
<reference evidence="12 13" key="2">
    <citation type="submission" date="2018-06" db="EMBL/GenBank/DDBJ databases">
        <title>Metagenomic assembly of (sub)arctic Cyanobacteria and their associated microbiome from non-axenic cultures.</title>
        <authorList>
            <person name="Baurain D."/>
        </authorList>
    </citation>
    <scope>NUCLEOTIDE SEQUENCE [LARGE SCALE GENOMIC DNA]</scope>
    <source>
        <strain evidence="12">ULC129bin1</strain>
    </source>
</reference>
<dbReference type="Pfam" id="PF00528">
    <property type="entry name" value="BPD_transp_1"/>
    <property type="match status" value="1"/>
</dbReference>
<dbReference type="GO" id="GO:0005315">
    <property type="term" value="F:phosphate transmembrane transporter activity"/>
    <property type="evidence" value="ECO:0007669"/>
    <property type="project" value="InterPro"/>
</dbReference>
<feature type="transmembrane region" description="Helical" evidence="9">
    <location>
        <begin position="61"/>
        <end position="94"/>
    </location>
</feature>
<keyword evidence="5 10" id="KW-0592">Phosphate transport</keyword>
<comment type="function">
    <text evidence="10">Part of the binding-protein-dependent transport system for phosphate; probably responsible for the translocation of the substrate across the membrane.</text>
</comment>
<keyword evidence="8 9" id="KW-0472">Membrane</keyword>
<feature type="transmembrane region" description="Helical" evidence="9">
    <location>
        <begin position="135"/>
        <end position="157"/>
    </location>
</feature>
<dbReference type="InterPro" id="IPR000515">
    <property type="entry name" value="MetI-like"/>
</dbReference>
<reference evidence="13" key="1">
    <citation type="submission" date="2018-04" db="EMBL/GenBank/DDBJ databases">
        <authorList>
            <person name="Cornet L."/>
        </authorList>
    </citation>
    <scope>NUCLEOTIDE SEQUENCE [LARGE SCALE GENOMIC DNA]</scope>
</reference>
<dbReference type="CDD" id="cd06261">
    <property type="entry name" value="TM_PBP2"/>
    <property type="match status" value="1"/>
</dbReference>
<feature type="transmembrane region" description="Helical" evidence="9">
    <location>
        <begin position="252"/>
        <end position="272"/>
    </location>
</feature>
<accession>A0A2W4TWR9</accession>
<evidence type="ECO:0000256" key="3">
    <source>
        <dbReference type="ARBA" id="ARBA00022448"/>
    </source>
</evidence>
<dbReference type="NCBIfam" id="TIGR02138">
    <property type="entry name" value="phosphate_pstC"/>
    <property type="match status" value="1"/>
</dbReference>
<dbReference type="PANTHER" id="PTHR30425">
    <property type="entry name" value="PHOSPHATE TRANSPORT SYSTEM PERMEASE PROTEIN PST"/>
    <property type="match status" value="1"/>
</dbReference>
<gene>
    <name evidence="12" type="primary">pstC</name>
    <name evidence="12" type="ORF">DCF25_18225</name>
</gene>
<proteinExistence type="inferred from homology"/>
<comment type="similarity">
    <text evidence="2 10">Belongs to the binding-protein-dependent transport system permease family. CysTW subfamily.</text>
</comment>
<dbReference type="InterPro" id="IPR011864">
    <property type="entry name" value="Phosphate_PstC"/>
</dbReference>
<evidence type="ECO:0000256" key="10">
    <source>
        <dbReference type="RuleBase" id="RU363054"/>
    </source>
</evidence>
<evidence type="ECO:0000313" key="12">
    <source>
        <dbReference type="EMBL" id="PZO12104.1"/>
    </source>
</evidence>
<organism evidence="12 13">
    <name type="scientific">Leptolyngbya foveolarum</name>
    <dbReference type="NCBI Taxonomy" id="47253"/>
    <lineage>
        <taxon>Bacteria</taxon>
        <taxon>Bacillati</taxon>
        <taxon>Cyanobacteriota</taxon>
        <taxon>Cyanophyceae</taxon>
        <taxon>Leptolyngbyales</taxon>
        <taxon>Leptolyngbyaceae</taxon>
        <taxon>Leptolyngbya group</taxon>
        <taxon>Leptolyngbya</taxon>
    </lineage>
</organism>
<dbReference type="Gene3D" id="1.10.3720.10">
    <property type="entry name" value="MetI-like"/>
    <property type="match status" value="1"/>
</dbReference>
<dbReference type="GO" id="GO:0005886">
    <property type="term" value="C:plasma membrane"/>
    <property type="evidence" value="ECO:0007669"/>
    <property type="project" value="UniProtKB-SubCell"/>
</dbReference>
<dbReference type="PANTHER" id="PTHR30425:SF1">
    <property type="entry name" value="PHOSPHATE TRANSPORT SYSTEM PERMEASE PROTEIN PSTC"/>
    <property type="match status" value="1"/>
</dbReference>
<evidence type="ECO:0000256" key="4">
    <source>
        <dbReference type="ARBA" id="ARBA00022475"/>
    </source>
</evidence>
<evidence type="ECO:0000256" key="7">
    <source>
        <dbReference type="ARBA" id="ARBA00022989"/>
    </source>
</evidence>
<evidence type="ECO:0000259" key="11">
    <source>
        <dbReference type="PROSITE" id="PS50928"/>
    </source>
</evidence>
<name>A0A2W4TWR9_9CYAN</name>
<keyword evidence="6 9" id="KW-0812">Transmembrane</keyword>
<keyword evidence="3 9" id="KW-0813">Transport</keyword>
<evidence type="ECO:0000256" key="5">
    <source>
        <dbReference type="ARBA" id="ARBA00022592"/>
    </source>
</evidence>
<comment type="caution">
    <text evidence="12">The sequence shown here is derived from an EMBL/GenBank/DDBJ whole genome shotgun (WGS) entry which is preliminary data.</text>
</comment>